<dbReference type="AlphaFoldDB" id="C0PK56"/>
<reference evidence="1" key="1">
    <citation type="journal article" date="2009" name="PLoS Genet.">
        <title>Sequencing, mapping, and analysis of 27,455 maize full-length cDNAs.</title>
        <authorList>
            <person name="Soderlund C."/>
            <person name="Descour A."/>
            <person name="Kudrna D."/>
            <person name="Bomhoff M."/>
            <person name="Boyd L."/>
            <person name="Currie J."/>
            <person name="Angelova A."/>
            <person name="Collura K."/>
            <person name="Wissotski M."/>
            <person name="Ashley E."/>
            <person name="Morrow D."/>
            <person name="Fernandes J."/>
            <person name="Walbot V."/>
            <person name="Yu Y."/>
        </authorList>
    </citation>
    <scope>NUCLEOTIDE SEQUENCE</scope>
    <source>
        <strain evidence="1">B73</strain>
    </source>
</reference>
<name>C0PK56_MAIZE</name>
<organism evidence="1">
    <name type="scientific">Zea mays</name>
    <name type="common">Maize</name>
    <dbReference type="NCBI Taxonomy" id="4577"/>
    <lineage>
        <taxon>Eukaryota</taxon>
        <taxon>Viridiplantae</taxon>
        <taxon>Streptophyta</taxon>
        <taxon>Embryophyta</taxon>
        <taxon>Tracheophyta</taxon>
        <taxon>Spermatophyta</taxon>
        <taxon>Magnoliopsida</taxon>
        <taxon>Liliopsida</taxon>
        <taxon>Poales</taxon>
        <taxon>Poaceae</taxon>
        <taxon>PACMAD clade</taxon>
        <taxon>Panicoideae</taxon>
        <taxon>Andropogonodae</taxon>
        <taxon>Andropogoneae</taxon>
        <taxon>Tripsacinae</taxon>
        <taxon>Zea</taxon>
    </lineage>
</organism>
<dbReference type="EMBL" id="BT068675">
    <property type="protein sequence ID" value="ACN35572.1"/>
    <property type="molecule type" value="mRNA"/>
</dbReference>
<protein>
    <submittedName>
        <fullName evidence="1">Uncharacterized protein</fullName>
    </submittedName>
</protein>
<proteinExistence type="evidence at transcript level"/>
<accession>C0PK56</accession>
<sequence length="84" mass="9452">MIDCLFSPDNLHFLLHSVPSLIHPDDHTTLLMHLFFLILLQRDLRDAHRSAHHPGLLHLAGAVSLSRSLLQRAEGAMLWCIGPT</sequence>
<evidence type="ECO:0000313" key="1">
    <source>
        <dbReference type="EMBL" id="ACN35572.1"/>
    </source>
</evidence>